<evidence type="ECO:0000313" key="2">
    <source>
        <dbReference type="EMBL" id="ALX03835.1"/>
    </source>
</evidence>
<gene>
    <name evidence="2" type="ORF">AERYTH_03510</name>
</gene>
<sequence>MSAANAVPSPGRTLRVLALALCSSPLFVLVAVLVVLPPSEGRLTLPVALGVLALVAAAFALAQAVGYRAAPLPPGLGEAEARRRSVATYQTLMILRFVVTEVPVILGIALAFTLDEGPWPFVLAVVAGVPSMLFHVLVLRSTVDRVRAGLESGGARSYLDEALAA</sequence>
<dbReference type="OrthoDB" id="4862521at2"/>
<feature type="transmembrane region" description="Helical" evidence="1">
    <location>
        <begin position="119"/>
        <end position="139"/>
    </location>
</feature>
<name>A0A0U4C6P1_9ACTN</name>
<dbReference type="PATRIC" id="fig|2041.4.peg.732"/>
<dbReference type="Proteomes" id="UP000067689">
    <property type="component" value="Chromosome"/>
</dbReference>
<proteinExistence type="predicted"/>
<protein>
    <submittedName>
        <fullName evidence="2">Uncharacterized protein</fullName>
    </submittedName>
</protein>
<dbReference type="KEGG" id="aer:AERYTH_03510"/>
<reference evidence="2 3" key="1">
    <citation type="journal article" date="1991" name="Int. J. Syst. Bacteriol.">
        <title>Description of the erythromycin-producing bacterium Arthrobacter sp. strain NRRL B-3381 as Aeromicrobium erythreum gen. nov., sp. nov.</title>
        <authorList>
            <person name="Miller E.S."/>
            <person name="Woese C.R."/>
            <person name="Brenner S."/>
        </authorList>
    </citation>
    <scope>NUCLEOTIDE SEQUENCE [LARGE SCALE GENOMIC DNA]</scope>
    <source>
        <strain evidence="2 3">AR18</strain>
    </source>
</reference>
<keyword evidence="1" id="KW-1133">Transmembrane helix</keyword>
<keyword evidence="1" id="KW-0472">Membrane</keyword>
<dbReference type="STRING" id="2041.AERYTH_03510"/>
<feature type="transmembrane region" description="Helical" evidence="1">
    <location>
        <begin position="43"/>
        <end position="62"/>
    </location>
</feature>
<dbReference type="RefSeq" id="WP_067854697.1">
    <property type="nucleotide sequence ID" value="NZ_CP011502.1"/>
</dbReference>
<evidence type="ECO:0000256" key="1">
    <source>
        <dbReference type="SAM" id="Phobius"/>
    </source>
</evidence>
<organism evidence="2 3">
    <name type="scientific">Aeromicrobium erythreum</name>
    <dbReference type="NCBI Taxonomy" id="2041"/>
    <lineage>
        <taxon>Bacteria</taxon>
        <taxon>Bacillati</taxon>
        <taxon>Actinomycetota</taxon>
        <taxon>Actinomycetes</taxon>
        <taxon>Propionibacteriales</taxon>
        <taxon>Nocardioidaceae</taxon>
        <taxon>Aeromicrobium</taxon>
    </lineage>
</organism>
<dbReference type="EMBL" id="CP011502">
    <property type="protein sequence ID" value="ALX03835.1"/>
    <property type="molecule type" value="Genomic_DNA"/>
</dbReference>
<evidence type="ECO:0000313" key="3">
    <source>
        <dbReference type="Proteomes" id="UP000067689"/>
    </source>
</evidence>
<accession>A0A0U4C6P1</accession>
<dbReference type="AlphaFoldDB" id="A0A0U4C6P1"/>
<keyword evidence="3" id="KW-1185">Reference proteome</keyword>
<feature type="transmembrane region" description="Helical" evidence="1">
    <location>
        <begin position="92"/>
        <end position="113"/>
    </location>
</feature>
<keyword evidence="1" id="KW-0812">Transmembrane</keyword>
<feature type="transmembrane region" description="Helical" evidence="1">
    <location>
        <begin position="16"/>
        <end position="37"/>
    </location>
</feature>